<sequence>MNSIAVRGMLVRGMLAGLLAGGFALLVSYFLGEPAVDAAIAFEEHHAGAHEHGEEALVTRTMQATAGLATGVLIYGVAIGGIAALVICYGLGRMGRLGPRAVSALISGAALVCVYVVPFLKYPANPPAVGDPETIGRRTALYFLLVVLAVILCVAAVLAGKALAPRIGGWWASVAGGVGFVLALWLAFVLMPGSGIDAGHFPADVLWEFRVATLAVHVTLWTAFGLVFGELAERLLAPGGRRADAGRGAVGAAAVQ</sequence>
<feature type="transmembrane region" description="Helical" evidence="1">
    <location>
        <begin position="211"/>
        <end position="232"/>
    </location>
</feature>
<dbReference type="AlphaFoldDB" id="A0A6G4U2Z7"/>
<keyword evidence="3" id="KW-1185">Reference proteome</keyword>
<evidence type="ECO:0000313" key="2">
    <source>
        <dbReference type="EMBL" id="NGN66605.1"/>
    </source>
</evidence>
<feature type="transmembrane region" description="Helical" evidence="1">
    <location>
        <begin position="101"/>
        <end position="120"/>
    </location>
</feature>
<evidence type="ECO:0000256" key="1">
    <source>
        <dbReference type="SAM" id="Phobius"/>
    </source>
</evidence>
<dbReference type="Pfam" id="PF09490">
    <property type="entry name" value="CbtA"/>
    <property type="match status" value="1"/>
</dbReference>
<dbReference type="Proteomes" id="UP000481583">
    <property type="component" value="Unassembled WGS sequence"/>
</dbReference>
<feature type="transmembrane region" description="Helical" evidence="1">
    <location>
        <begin position="140"/>
        <end position="158"/>
    </location>
</feature>
<organism evidence="2 3">
    <name type="scientific">Streptomyces coryli</name>
    <dbReference type="NCBI Taxonomy" id="1128680"/>
    <lineage>
        <taxon>Bacteria</taxon>
        <taxon>Bacillati</taxon>
        <taxon>Actinomycetota</taxon>
        <taxon>Actinomycetes</taxon>
        <taxon>Kitasatosporales</taxon>
        <taxon>Streptomycetaceae</taxon>
        <taxon>Streptomyces</taxon>
    </lineage>
</organism>
<dbReference type="EMBL" id="JAAKZV010000102">
    <property type="protein sequence ID" value="NGN66605.1"/>
    <property type="molecule type" value="Genomic_DNA"/>
</dbReference>
<evidence type="ECO:0000313" key="3">
    <source>
        <dbReference type="Proteomes" id="UP000481583"/>
    </source>
</evidence>
<comment type="caution">
    <text evidence="2">The sequence shown here is derived from an EMBL/GenBank/DDBJ whole genome shotgun (WGS) entry which is preliminary data.</text>
</comment>
<feature type="transmembrane region" description="Helical" evidence="1">
    <location>
        <begin position="62"/>
        <end position="89"/>
    </location>
</feature>
<feature type="transmembrane region" description="Helical" evidence="1">
    <location>
        <begin position="170"/>
        <end position="191"/>
    </location>
</feature>
<protein>
    <submittedName>
        <fullName evidence="2">CbtA family protein</fullName>
    </submittedName>
</protein>
<keyword evidence="1" id="KW-0812">Transmembrane</keyword>
<name>A0A6G4U2Z7_9ACTN</name>
<dbReference type="InterPro" id="IPR012666">
    <property type="entry name" value="CbtA_put"/>
</dbReference>
<reference evidence="2 3" key="1">
    <citation type="submission" date="2020-02" db="EMBL/GenBank/DDBJ databases">
        <title>Whole-genome analyses of novel actinobacteria.</title>
        <authorList>
            <person name="Sahin N."/>
        </authorList>
    </citation>
    <scope>NUCLEOTIDE SEQUENCE [LARGE SCALE GENOMIC DNA]</scope>
    <source>
        <strain evidence="2 3">A7024</strain>
    </source>
</reference>
<accession>A0A6G4U2Z7</accession>
<keyword evidence="1" id="KW-0472">Membrane</keyword>
<keyword evidence="1" id="KW-1133">Transmembrane helix</keyword>
<dbReference type="RefSeq" id="WP_165239916.1">
    <property type="nucleotide sequence ID" value="NZ_JAAKZV010000102.1"/>
</dbReference>
<gene>
    <name evidence="2" type="ORF">G5C51_22215</name>
</gene>
<proteinExistence type="predicted"/>